<evidence type="ECO:0000256" key="1">
    <source>
        <dbReference type="SAM" id="MobiDB-lite"/>
    </source>
</evidence>
<protein>
    <submittedName>
        <fullName evidence="2">Uncharacterized protein</fullName>
    </submittedName>
</protein>
<dbReference type="EMBL" id="CACVKT020007423">
    <property type="protein sequence ID" value="CAC5407870.1"/>
    <property type="molecule type" value="Genomic_DNA"/>
</dbReference>
<dbReference type="AlphaFoldDB" id="A0A6J8DLW9"/>
<gene>
    <name evidence="2" type="ORF">MCOR_41305</name>
</gene>
<evidence type="ECO:0000313" key="3">
    <source>
        <dbReference type="Proteomes" id="UP000507470"/>
    </source>
</evidence>
<evidence type="ECO:0000313" key="2">
    <source>
        <dbReference type="EMBL" id="CAC5407870.1"/>
    </source>
</evidence>
<sequence>MIMVFCHLGKVEFHSAVTEAGDLGRFSEIPANQSVTGLDNVKVVYSIENLVMTKNNSKLTLRRIRRKRRVVTATKLGKNTTESAENNWWPVSIEGSRKRPKRARQNTPLQSDDRTHGGDHPNAVELSNGNTLSSIDIDSAINKKLPAEIFKEYVLKKSVKEEEKTKASLVNTGDAHEAIDGIIDEKMRAEEAEVKVVLPPCSPNCVRKATSHKIIIKNVQSKPSNGEKKVTSHKNEHKEDVITDASAIGVDDLDCAYRCYEEKYKF</sequence>
<keyword evidence="3" id="KW-1185">Reference proteome</keyword>
<reference evidence="2 3" key="1">
    <citation type="submission" date="2020-06" db="EMBL/GenBank/DDBJ databases">
        <authorList>
            <person name="Li R."/>
            <person name="Bekaert M."/>
        </authorList>
    </citation>
    <scope>NUCLEOTIDE SEQUENCE [LARGE SCALE GENOMIC DNA]</scope>
    <source>
        <strain evidence="3">wild</strain>
    </source>
</reference>
<dbReference type="Proteomes" id="UP000507470">
    <property type="component" value="Unassembled WGS sequence"/>
</dbReference>
<organism evidence="2 3">
    <name type="scientific">Mytilus coruscus</name>
    <name type="common">Sea mussel</name>
    <dbReference type="NCBI Taxonomy" id="42192"/>
    <lineage>
        <taxon>Eukaryota</taxon>
        <taxon>Metazoa</taxon>
        <taxon>Spiralia</taxon>
        <taxon>Lophotrochozoa</taxon>
        <taxon>Mollusca</taxon>
        <taxon>Bivalvia</taxon>
        <taxon>Autobranchia</taxon>
        <taxon>Pteriomorphia</taxon>
        <taxon>Mytilida</taxon>
        <taxon>Mytiloidea</taxon>
        <taxon>Mytilidae</taxon>
        <taxon>Mytilinae</taxon>
        <taxon>Mytilus</taxon>
    </lineage>
</organism>
<accession>A0A6J8DLW9</accession>
<name>A0A6J8DLW9_MYTCO</name>
<feature type="region of interest" description="Disordered" evidence="1">
    <location>
        <begin position="91"/>
        <end position="129"/>
    </location>
</feature>
<proteinExistence type="predicted"/>